<dbReference type="PANTHER" id="PTHR24113:SF12">
    <property type="entry name" value="RAN GTPASE-ACTIVATING PROTEIN 1"/>
    <property type="match status" value="1"/>
</dbReference>
<feature type="region of interest" description="Disordered" evidence="4">
    <location>
        <begin position="807"/>
        <end position="835"/>
    </location>
</feature>
<sequence length="1041" mass="114830">MSGLETVDFLLTKAARLDKALKSLPKADRKTLHTSSHKRARKLLRNLSFPAKVSELTDENIENQIDVLTTVKSSVVSFTKKMPPLSDALTVGPDAMAVRACALEAREGLAEDLCSEEISKTGASLDCVDALKLLTDPRGKPWPDLAVFSEYYETPPHLRPPRRSLPRSDSLPVLPMRPTIGGIEEAKQVGRFPDLLPALLKSAAGTLPDATDAEPRKTSKQNIFHASAVYRDACKRCKVQVLETMPILGEMVEVVGANLEETKHCYALAEAVRTCAVKGLKVEECYMPDMGAAKIIEAAFSGEHLETVTLSGLTLSYRSVLALYTALRQNRLGNSLRHLTLAACGLGGDLELMPPGAAAAYEKGRALLESHPVDEETLARGGDVAGLLSEHLQESLRKAKLDERPALHMATATSFGSDAGEDEVEKEEEELPPPPVLLPVFHQLTLSRVLHLNLSQTWLSPSSVRALSNSLPQTQIEVIKLDECGLSDDAVEELALQGLLRSRLLLEVSLRRNQLSGNPGAISTLFHAVRIHARIAHLDLAENLMHPECVPELSKLLRHSVSLLCLHLLGCEDSQVEDTVAIQGACYRWVAQNAAVNEHLEPEEINIPKPAQGEEHSEVILCRAPDAKDWQVAAPPPKPMRRHDEESPTPWAPAAPPPATPEKSVCPEGCWIKEARQANVKFQIPEGVSGPEQVTPEEIDDWSQGPSRIQALSDCFEEDVKIIYLKDVCHVDDEEAVKEALRSKYDLYYECYALFAGRSQWPFVRYVDMFSVFEEARVVDRTGGRKRMEKRRLHMQDIHVMITQTLANHNGGDPVTAPEAEGDRGPKKKIVPEGNPLTRPQFCEVMLRAAISWGDDLSASAAITLFADEIVAGHLLQPPLAPFPRGLAQRAGDYNDALQNSSRTLKEAWERFGYSSVAFQRLAQLVRLCDRSFTSKHVASIYTLAKVPVVDDRVSTAGDTRGLSYSEFLEAVSRLAMVWSRSGRMPACCPQEDGSMRGRRWPPQPQAGFPVKERVLAQRLQAFVQRLAERMRPSVKGRIAI</sequence>
<reference evidence="6" key="2">
    <citation type="submission" date="2024-04" db="EMBL/GenBank/DDBJ databases">
        <authorList>
            <person name="Chen Y."/>
            <person name="Shah S."/>
            <person name="Dougan E. K."/>
            <person name="Thang M."/>
            <person name="Chan C."/>
        </authorList>
    </citation>
    <scope>NUCLEOTIDE SEQUENCE [LARGE SCALE GENOMIC DNA]</scope>
</reference>
<evidence type="ECO:0000256" key="3">
    <source>
        <dbReference type="ARBA" id="ARBA00022737"/>
    </source>
</evidence>
<evidence type="ECO:0000256" key="2">
    <source>
        <dbReference type="ARBA" id="ARBA00022614"/>
    </source>
</evidence>
<dbReference type="Gene3D" id="3.80.10.10">
    <property type="entry name" value="Ribonuclease Inhibitor"/>
    <property type="match status" value="2"/>
</dbReference>
<dbReference type="GO" id="GO:0031267">
    <property type="term" value="F:small GTPase binding"/>
    <property type="evidence" value="ECO:0007669"/>
    <property type="project" value="TreeGrafter"/>
</dbReference>
<proteinExistence type="predicted"/>
<dbReference type="AlphaFoldDB" id="A0A9P1DQF4"/>
<dbReference type="PANTHER" id="PTHR24113">
    <property type="entry name" value="RAN GTPASE-ACTIVATING PROTEIN 1"/>
    <property type="match status" value="1"/>
</dbReference>
<comment type="caution">
    <text evidence="5">The sequence shown here is derived from an EMBL/GenBank/DDBJ whole genome shotgun (WGS) entry which is preliminary data.</text>
</comment>
<name>A0A9P1DQF4_9DINO</name>
<evidence type="ECO:0000256" key="4">
    <source>
        <dbReference type="SAM" id="MobiDB-lite"/>
    </source>
</evidence>
<keyword evidence="2" id="KW-0433">Leucine-rich repeat</keyword>
<feature type="region of interest" description="Disordered" evidence="4">
    <location>
        <begin position="411"/>
        <end position="434"/>
    </location>
</feature>
<feature type="compositionally biased region" description="Acidic residues" evidence="4">
    <location>
        <begin position="419"/>
        <end position="431"/>
    </location>
</feature>
<gene>
    <name evidence="5" type="ORF">C1SCF055_LOCUS38758</name>
</gene>
<dbReference type="OrthoDB" id="419738at2759"/>
<organism evidence="5">
    <name type="scientific">Cladocopium goreaui</name>
    <dbReference type="NCBI Taxonomy" id="2562237"/>
    <lineage>
        <taxon>Eukaryota</taxon>
        <taxon>Sar</taxon>
        <taxon>Alveolata</taxon>
        <taxon>Dinophyceae</taxon>
        <taxon>Suessiales</taxon>
        <taxon>Symbiodiniaceae</taxon>
        <taxon>Cladocopium</taxon>
    </lineage>
</organism>
<accession>A0A9P1DQF4</accession>
<dbReference type="EMBL" id="CAMXCT010006046">
    <property type="protein sequence ID" value="CAI4013815.1"/>
    <property type="molecule type" value="Genomic_DNA"/>
</dbReference>
<dbReference type="GO" id="GO:0005829">
    <property type="term" value="C:cytosol"/>
    <property type="evidence" value="ECO:0007669"/>
    <property type="project" value="TreeGrafter"/>
</dbReference>
<keyword evidence="1" id="KW-0343">GTPase activation</keyword>
<keyword evidence="7" id="KW-1185">Reference proteome</keyword>
<dbReference type="InterPro" id="IPR032675">
    <property type="entry name" value="LRR_dom_sf"/>
</dbReference>
<dbReference type="SUPFAM" id="SSF52047">
    <property type="entry name" value="RNI-like"/>
    <property type="match status" value="1"/>
</dbReference>
<evidence type="ECO:0000256" key="1">
    <source>
        <dbReference type="ARBA" id="ARBA00022468"/>
    </source>
</evidence>
<dbReference type="InterPro" id="IPR027038">
    <property type="entry name" value="RanGap"/>
</dbReference>
<protein>
    <submittedName>
        <fullName evidence="5">Uncharacterized protein</fullName>
    </submittedName>
</protein>
<dbReference type="GO" id="GO:0005096">
    <property type="term" value="F:GTPase activator activity"/>
    <property type="evidence" value="ECO:0007669"/>
    <property type="project" value="UniProtKB-KW"/>
</dbReference>
<dbReference type="Proteomes" id="UP001152797">
    <property type="component" value="Unassembled WGS sequence"/>
</dbReference>
<evidence type="ECO:0000313" key="7">
    <source>
        <dbReference type="Proteomes" id="UP001152797"/>
    </source>
</evidence>
<evidence type="ECO:0000313" key="6">
    <source>
        <dbReference type="EMBL" id="CAL1167190.1"/>
    </source>
</evidence>
<keyword evidence="3" id="KW-0677">Repeat</keyword>
<dbReference type="EMBL" id="CAMXCT020006046">
    <property type="protein sequence ID" value="CAL1167190.1"/>
    <property type="molecule type" value="Genomic_DNA"/>
</dbReference>
<dbReference type="GO" id="GO:0006913">
    <property type="term" value="P:nucleocytoplasmic transport"/>
    <property type="evidence" value="ECO:0007669"/>
    <property type="project" value="TreeGrafter"/>
</dbReference>
<reference evidence="5" key="1">
    <citation type="submission" date="2022-10" db="EMBL/GenBank/DDBJ databases">
        <authorList>
            <person name="Chen Y."/>
            <person name="Dougan E. K."/>
            <person name="Chan C."/>
            <person name="Rhodes N."/>
            <person name="Thang M."/>
        </authorList>
    </citation>
    <scope>NUCLEOTIDE SEQUENCE</scope>
</reference>
<dbReference type="GO" id="GO:0048471">
    <property type="term" value="C:perinuclear region of cytoplasm"/>
    <property type="evidence" value="ECO:0007669"/>
    <property type="project" value="TreeGrafter"/>
</dbReference>
<dbReference type="GO" id="GO:0005634">
    <property type="term" value="C:nucleus"/>
    <property type="evidence" value="ECO:0007669"/>
    <property type="project" value="TreeGrafter"/>
</dbReference>
<evidence type="ECO:0000313" key="5">
    <source>
        <dbReference type="EMBL" id="CAI4013815.1"/>
    </source>
</evidence>
<feature type="compositionally biased region" description="Pro residues" evidence="4">
    <location>
        <begin position="650"/>
        <end position="660"/>
    </location>
</feature>
<feature type="region of interest" description="Disordered" evidence="4">
    <location>
        <begin position="633"/>
        <end position="662"/>
    </location>
</feature>
<dbReference type="EMBL" id="CAMXCT030006046">
    <property type="protein sequence ID" value="CAL4801127.1"/>
    <property type="molecule type" value="Genomic_DNA"/>
</dbReference>